<evidence type="ECO:0000256" key="2">
    <source>
        <dbReference type="ARBA" id="ARBA00004236"/>
    </source>
</evidence>
<keyword evidence="5 10" id="KW-1133">Transmembrane helix</keyword>
<feature type="compositionally biased region" description="Basic and acidic residues" evidence="9">
    <location>
        <begin position="102"/>
        <end position="118"/>
    </location>
</feature>
<comment type="caution">
    <text evidence="11">The sequence shown here is derived from an EMBL/GenBank/DDBJ whole genome shotgun (WGS) entry which is preliminary data.</text>
</comment>
<keyword evidence="6 10" id="KW-0472">Membrane</keyword>
<dbReference type="RefSeq" id="WP_046507453.1">
    <property type="nucleotide sequence ID" value="NZ_LANI01000018.1"/>
</dbReference>
<evidence type="ECO:0000256" key="1">
    <source>
        <dbReference type="ARBA" id="ARBA00004117"/>
    </source>
</evidence>
<comment type="subcellular location">
    <subcellularLocation>
        <location evidence="1">Bacterial flagellum basal body</location>
    </subcellularLocation>
    <subcellularLocation>
        <location evidence="2">Cell membrane</location>
    </subcellularLocation>
</comment>
<dbReference type="STRING" id="1549748.WH95_11950"/>
<comment type="similarity">
    <text evidence="8">Belongs to the FliO/MopB family.</text>
</comment>
<keyword evidence="12" id="KW-1185">Reference proteome</keyword>
<evidence type="ECO:0000256" key="8">
    <source>
        <dbReference type="ARBA" id="ARBA00037937"/>
    </source>
</evidence>
<evidence type="ECO:0000256" key="6">
    <source>
        <dbReference type="ARBA" id="ARBA00023136"/>
    </source>
</evidence>
<organism evidence="11 12">
    <name type="scientific">Kiloniella litopenaei</name>
    <dbReference type="NCBI Taxonomy" id="1549748"/>
    <lineage>
        <taxon>Bacteria</taxon>
        <taxon>Pseudomonadati</taxon>
        <taxon>Pseudomonadota</taxon>
        <taxon>Alphaproteobacteria</taxon>
        <taxon>Rhodospirillales</taxon>
        <taxon>Kiloniellaceae</taxon>
        <taxon>Kiloniella</taxon>
    </lineage>
</organism>
<evidence type="ECO:0000313" key="11">
    <source>
        <dbReference type="EMBL" id="KKJ76523.1"/>
    </source>
</evidence>
<evidence type="ECO:0000256" key="9">
    <source>
        <dbReference type="SAM" id="MobiDB-lite"/>
    </source>
</evidence>
<evidence type="ECO:0000313" key="12">
    <source>
        <dbReference type="Proteomes" id="UP000034491"/>
    </source>
</evidence>
<evidence type="ECO:0000256" key="3">
    <source>
        <dbReference type="ARBA" id="ARBA00022475"/>
    </source>
</evidence>
<reference evidence="11 12" key="1">
    <citation type="submission" date="2015-03" db="EMBL/GenBank/DDBJ databases">
        <title>Genome sequence of Kiloniella sp. P1-1, isolated from the gut microflora of Pacific white shrimp, Penaeus vannamei.</title>
        <authorList>
            <person name="Shao Z."/>
            <person name="Wang L."/>
            <person name="Li X."/>
        </authorList>
    </citation>
    <scope>NUCLEOTIDE SEQUENCE [LARGE SCALE GENOMIC DNA]</scope>
    <source>
        <strain evidence="11 12">P1-1</strain>
    </source>
</reference>
<dbReference type="InterPro" id="IPR022781">
    <property type="entry name" value="Flagellar_biosynth_FliO"/>
</dbReference>
<feature type="transmembrane region" description="Helical" evidence="10">
    <location>
        <begin position="6"/>
        <end position="27"/>
    </location>
</feature>
<evidence type="ECO:0000256" key="4">
    <source>
        <dbReference type="ARBA" id="ARBA00022692"/>
    </source>
</evidence>
<dbReference type="AlphaFoldDB" id="A0A0M2RA89"/>
<gene>
    <name evidence="11" type="ORF">WH95_11950</name>
</gene>
<dbReference type="OrthoDB" id="8456606at2"/>
<dbReference type="Proteomes" id="UP000034491">
    <property type="component" value="Unassembled WGS sequence"/>
</dbReference>
<keyword evidence="4 10" id="KW-0812">Transmembrane</keyword>
<dbReference type="PANTHER" id="PTHR38766:SF1">
    <property type="entry name" value="FLAGELLAR PROTEIN FLIO"/>
    <property type="match status" value="1"/>
</dbReference>
<keyword evidence="3" id="KW-1003">Cell membrane</keyword>
<evidence type="ECO:0000256" key="5">
    <source>
        <dbReference type="ARBA" id="ARBA00022989"/>
    </source>
</evidence>
<dbReference type="Pfam" id="PF04347">
    <property type="entry name" value="FliO"/>
    <property type="match status" value="1"/>
</dbReference>
<protein>
    <recommendedName>
        <fullName evidence="13">Flagellar protein</fullName>
    </recommendedName>
</protein>
<evidence type="ECO:0008006" key="13">
    <source>
        <dbReference type="Google" id="ProtNLM"/>
    </source>
</evidence>
<dbReference type="EMBL" id="LANI01000018">
    <property type="protein sequence ID" value="KKJ76523.1"/>
    <property type="molecule type" value="Genomic_DNA"/>
</dbReference>
<keyword evidence="7" id="KW-0975">Bacterial flagellum</keyword>
<proteinExistence type="inferred from homology"/>
<dbReference type="PANTHER" id="PTHR38766">
    <property type="entry name" value="FLAGELLAR PROTEIN FLIO"/>
    <property type="match status" value="1"/>
</dbReference>
<feature type="region of interest" description="Disordered" evidence="9">
    <location>
        <begin position="94"/>
        <end position="118"/>
    </location>
</feature>
<accession>A0A0M2RA89</accession>
<name>A0A0M2RA89_9PROT</name>
<evidence type="ECO:0000256" key="7">
    <source>
        <dbReference type="ARBA" id="ARBA00023143"/>
    </source>
</evidence>
<evidence type="ECO:0000256" key="10">
    <source>
        <dbReference type="SAM" id="Phobius"/>
    </source>
</evidence>
<dbReference type="InterPro" id="IPR052205">
    <property type="entry name" value="FliO/MopB"/>
</dbReference>
<sequence length="118" mass="13041">MDYGNYFQFFLSLIFIIGLIFAFSIIAKKLGLGHGPAITGNKQKRIHIKEVRPLDAKRKIVLIQCDNKEHLVLVGAANDLLLDTLACDVPLDEPNNLLAPLNDDKAAKRGKSDERSGV</sequence>